<reference evidence="2" key="3">
    <citation type="submission" date="2021-02" db="UniProtKB">
        <authorList>
            <consortium name="EnsemblMetazoa"/>
        </authorList>
    </citation>
    <scope>IDENTIFICATION</scope>
    <source>
        <strain evidence="2">USDA</strain>
    </source>
</reference>
<organism>
    <name type="scientific">Pediculus humanus subsp. corporis</name>
    <name type="common">Body louse</name>
    <dbReference type="NCBI Taxonomy" id="121224"/>
    <lineage>
        <taxon>Eukaryota</taxon>
        <taxon>Metazoa</taxon>
        <taxon>Ecdysozoa</taxon>
        <taxon>Arthropoda</taxon>
        <taxon>Hexapoda</taxon>
        <taxon>Insecta</taxon>
        <taxon>Pterygota</taxon>
        <taxon>Neoptera</taxon>
        <taxon>Paraneoptera</taxon>
        <taxon>Psocodea</taxon>
        <taxon>Troctomorpha</taxon>
        <taxon>Phthiraptera</taxon>
        <taxon>Anoplura</taxon>
        <taxon>Pediculidae</taxon>
        <taxon>Pediculus</taxon>
    </lineage>
</organism>
<evidence type="ECO:0008006" key="4">
    <source>
        <dbReference type="Google" id="ProtNLM"/>
    </source>
</evidence>
<dbReference type="HOGENOM" id="CLU_2906788_0_0_1"/>
<dbReference type="RefSeq" id="XP_002424110.1">
    <property type="nucleotide sequence ID" value="XM_002424065.1"/>
</dbReference>
<evidence type="ECO:0000313" key="2">
    <source>
        <dbReference type="EnsemblMetazoa" id="PHUM109390-PA"/>
    </source>
</evidence>
<dbReference type="EMBL" id="DS235073">
    <property type="protein sequence ID" value="EEB11372.1"/>
    <property type="molecule type" value="Genomic_DNA"/>
</dbReference>
<evidence type="ECO:0000313" key="1">
    <source>
        <dbReference type="EMBL" id="EEB11372.1"/>
    </source>
</evidence>
<reference evidence="1" key="1">
    <citation type="submission" date="2007-04" db="EMBL/GenBank/DDBJ databases">
        <title>Annotation of Pediculus humanus corporis strain USDA.</title>
        <authorList>
            <person name="Kirkness E."/>
            <person name="Hannick L."/>
            <person name="Hass B."/>
            <person name="Bruggner R."/>
            <person name="Lawson D."/>
            <person name="Bidwell S."/>
            <person name="Joardar V."/>
            <person name="Caler E."/>
            <person name="Walenz B."/>
            <person name="Inman J."/>
            <person name="Schobel S."/>
            <person name="Galinsky K."/>
            <person name="Amedeo P."/>
            <person name="Strausberg R."/>
        </authorList>
    </citation>
    <scope>NUCLEOTIDE SEQUENCE</scope>
    <source>
        <strain evidence="1">USDA</strain>
    </source>
</reference>
<proteinExistence type="predicted"/>
<accession>E0VDB6</accession>
<dbReference type="EMBL" id="AAZO01001293">
    <property type="status" value="NOT_ANNOTATED_CDS"/>
    <property type="molecule type" value="Genomic_DNA"/>
</dbReference>
<name>E0VDB6_PEDHC</name>
<dbReference type="OrthoDB" id="6106100at2759"/>
<reference evidence="1" key="2">
    <citation type="submission" date="2007-04" db="EMBL/GenBank/DDBJ databases">
        <title>The genome of the human body louse.</title>
        <authorList>
            <consortium name="The Human Body Louse Genome Consortium"/>
            <person name="Kirkness E."/>
            <person name="Walenz B."/>
            <person name="Hass B."/>
            <person name="Bruggner R."/>
            <person name="Strausberg R."/>
        </authorList>
    </citation>
    <scope>NUCLEOTIDE SEQUENCE</scope>
    <source>
        <strain evidence="1">USDA</strain>
    </source>
</reference>
<dbReference type="AlphaFoldDB" id="E0VDB6"/>
<dbReference type="InParanoid" id="E0VDB6"/>
<dbReference type="CTD" id="8238265"/>
<dbReference type="KEGG" id="phu:Phum_PHUM109390"/>
<protein>
    <recommendedName>
        <fullName evidence="4">Immunoglobulin V-set domain-containing protein</fullName>
    </recommendedName>
</protein>
<dbReference type="EnsemblMetazoa" id="PHUM109390-RA">
    <property type="protein sequence ID" value="PHUM109390-PA"/>
    <property type="gene ID" value="PHUM109390"/>
</dbReference>
<sequence length="62" mass="7250">MKFSRTELIYDHNATRTSLRIKPLHVTDEALYKCEITYIEVEEGCAVVQFINLITQSKLNFD</sequence>
<dbReference type="Proteomes" id="UP000009046">
    <property type="component" value="Unassembled WGS sequence"/>
</dbReference>
<gene>
    <name evidence="2" type="primary">8238265</name>
    <name evidence="1" type="ORF">Phum_PHUM109390</name>
</gene>
<dbReference type="GeneID" id="8238265"/>
<evidence type="ECO:0000313" key="3">
    <source>
        <dbReference type="Proteomes" id="UP000009046"/>
    </source>
</evidence>
<dbReference type="VEuPathDB" id="VectorBase:PHUM109390"/>
<keyword evidence="3" id="KW-1185">Reference proteome</keyword>
<dbReference type="OMA" id="CEITYIE"/>